<evidence type="ECO:0000313" key="8">
    <source>
        <dbReference type="Proteomes" id="UP000184383"/>
    </source>
</evidence>
<dbReference type="InterPro" id="IPR007219">
    <property type="entry name" value="XnlR_reg_dom"/>
</dbReference>
<dbReference type="GO" id="GO:0000981">
    <property type="term" value="F:DNA-binding transcription factor activity, RNA polymerase II-specific"/>
    <property type="evidence" value="ECO:0007669"/>
    <property type="project" value="InterPro"/>
</dbReference>
<dbReference type="AlphaFoldDB" id="A0A1L9RAR1"/>
<dbReference type="Proteomes" id="UP000184383">
    <property type="component" value="Unassembled WGS sequence"/>
</dbReference>
<dbReference type="SUPFAM" id="SSF57701">
    <property type="entry name" value="Zn2/Cys6 DNA-binding domain"/>
    <property type="match status" value="1"/>
</dbReference>
<organism evidence="7 8">
    <name type="scientific">Aspergillus wentii DTO 134E9</name>
    <dbReference type="NCBI Taxonomy" id="1073089"/>
    <lineage>
        <taxon>Eukaryota</taxon>
        <taxon>Fungi</taxon>
        <taxon>Dikarya</taxon>
        <taxon>Ascomycota</taxon>
        <taxon>Pezizomycotina</taxon>
        <taxon>Eurotiomycetes</taxon>
        <taxon>Eurotiomycetidae</taxon>
        <taxon>Eurotiales</taxon>
        <taxon>Aspergillaceae</taxon>
        <taxon>Aspergillus</taxon>
        <taxon>Aspergillus subgen. Cremei</taxon>
    </lineage>
</organism>
<sequence length="638" mass="71510">MTKSTGERLYRACIRCRQRKTKCDLYVLPSTVLSNNIGYRQYTGDDYQPCSKCSAEGHRCIVGTSRRGGNYSRFRLRRKERQPIDRSERIPDPVVTATKDQEHDLCGIQNPLEALQILAQTASAENNIERRATVTTTPGESDSQVIPQLNSSGLSRMELIRDEPFLLTAILTIATKDRPGLEILHSRALTYMEKLLLRVVLGAASVRHVSSVEGLLLLAEWVPHISSSTEEANQSGQSQGQGTEDSVAWNLVGLAVRQAYLLHLEKYSFRGEAKGEAETDLNRKRLAWIFTYLADRQISIQMGQAFWCRGPGLSTRFTVDDYPSLRPQKPGEIDYASLVQAQVELTTLFGNIHDILYASKTRTVQLMLMGDYTKYLDDSSKALAMWKETWGRLNVPSYLNGLLILQFEYLRLYVNAFAFQAVLYRSRGTAENGSSVSYFPYSVIASPDGRHIYIAIDAAKAVLTTLMNRLNPPKHLRYLPVRFYLYEIHASVFLFKASSVGALASDEHQTCSLLVRQFIAMLKSAATSPKHMAYRYVKLLTNLWFQGQVTPEFAQFTRVDSTQGMPAGTIHMDAQNVSDAVDGENRDLSSPFVDMFPMFGDSEALDCPDAFLSSLPFLRGGFPELDESGVGQLLMSDL</sequence>
<evidence type="ECO:0000313" key="7">
    <source>
        <dbReference type="EMBL" id="OJJ31990.1"/>
    </source>
</evidence>
<keyword evidence="8" id="KW-1185">Reference proteome</keyword>
<dbReference type="CDD" id="cd12148">
    <property type="entry name" value="fungal_TF_MHR"/>
    <property type="match status" value="1"/>
</dbReference>
<dbReference type="InterPro" id="IPR036864">
    <property type="entry name" value="Zn2-C6_fun-type_DNA-bd_sf"/>
</dbReference>
<dbReference type="OrthoDB" id="5818554at2759"/>
<evidence type="ECO:0000256" key="5">
    <source>
        <dbReference type="ARBA" id="ARBA00023242"/>
    </source>
</evidence>
<dbReference type="VEuPathDB" id="FungiDB:ASPWEDRAFT_117684"/>
<dbReference type="InterPro" id="IPR052780">
    <property type="entry name" value="AAA_Catabolism_Regulators"/>
</dbReference>
<dbReference type="STRING" id="1073089.A0A1L9RAR1"/>
<name>A0A1L9RAR1_ASPWE</name>
<accession>A0A1L9RAR1</accession>
<dbReference type="GO" id="GO:0003677">
    <property type="term" value="F:DNA binding"/>
    <property type="evidence" value="ECO:0007669"/>
    <property type="project" value="UniProtKB-KW"/>
</dbReference>
<dbReference type="GO" id="GO:0005634">
    <property type="term" value="C:nucleus"/>
    <property type="evidence" value="ECO:0007669"/>
    <property type="project" value="TreeGrafter"/>
</dbReference>
<evidence type="ECO:0000256" key="4">
    <source>
        <dbReference type="ARBA" id="ARBA00023163"/>
    </source>
</evidence>
<dbReference type="SMART" id="SM00906">
    <property type="entry name" value="Fungal_trans"/>
    <property type="match status" value="1"/>
</dbReference>
<proteinExistence type="predicted"/>
<protein>
    <recommendedName>
        <fullName evidence="6">Zn(2)-C6 fungal-type domain-containing protein</fullName>
    </recommendedName>
</protein>
<keyword evidence="4" id="KW-0804">Transcription</keyword>
<gene>
    <name evidence="7" type="ORF">ASPWEDRAFT_117684</name>
</gene>
<evidence type="ECO:0000259" key="6">
    <source>
        <dbReference type="PROSITE" id="PS50048"/>
    </source>
</evidence>
<feature type="domain" description="Zn(2)-C6 fungal-type" evidence="6">
    <location>
        <begin position="12"/>
        <end position="62"/>
    </location>
</feature>
<dbReference type="GO" id="GO:0008270">
    <property type="term" value="F:zinc ion binding"/>
    <property type="evidence" value="ECO:0007669"/>
    <property type="project" value="InterPro"/>
</dbReference>
<dbReference type="PANTHER" id="PTHR31644">
    <property type="entry name" value="TRANSCRIPTIONAL ACTIVATOR ARO80-RELATED"/>
    <property type="match status" value="1"/>
</dbReference>
<keyword evidence="2" id="KW-0805">Transcription regulation</keyword>
<dbReference type="PROSITE" id="PS50048">
    <property type="entry name" value="ZN2_CY6_FUNGAL_2"/>
    <property type="match status" value="1"/>
</dbReference>
<dbReference type="Gene3D" id="4.10.240.10">
    <property type="entry name" value="Zn(2)-C6 fungal-type DNA-binding domain"/>
    <property type="match status" value="1"/>
</dbReference>
<evidence type="ECO:0000256" key="3">
    <source>
        <dbReference type="ARBA" id="ARBA00023125"/>
    </source>
</evidence>
<dbReference type="InterPro" id="IPR001138">
    <property type="entry name" value="Zn2Cys6_DnaBD"/>
</dbReference>
<dbReference type="PANTHER" id="PTHR31644:SF1">
    <property type="entry name" value="ZN(II)2CYS6 TRANSCRIPTION FACTOR (EUROFUNG)"/>
    <property type="match status" value="1"/>
</dbReference>
<keyword evidence="1" id="KW-0479">Metal-binding</keyword>
<dbReference type="EMBL" id="KV878215">
    <property type="protein sequence ID" value="OJJ31990.1"/>
    <property type="molecule type" value="Genomic_DNA"/>
</dbReference>
<evidence type="ECO:0000256" key="2">
    <source>
        <dbReference type="ARBA" id="ARBA00023015"/>
    </source>
</evidence>
<dbReference type="GO" id="GO:0006351">
    <property type="term" value="P:DNA-templated transcription"/>
    <property type="evidence" value="ECO:0007669"/>
    <property type="project" value="InterPro"/>
</dbReference>
<reference evidence="8" key="1">
    <citation type="journal article" date="2017" name="Genome Biol.">
        <title>Comparative genomics reveals high biological diversity and specific adaptations in the industrially and medically important fungal genus Aspergillus.</title>
        <authorList>
            <person name="de Vries R.P."/>
            <person name="Riley R."/>
            <person name="Wiebenga A."/>
            <person name="Aguilar-Osorio G."/>
            <person name="Amillis S."/>
            <person name="Uchima C.A."/>
            <person name="Anderluh G."/>
            <person name="Asadollahi M."/>
            <person name="Askin M."/>
            <person name="Barry K."/>
            <person name="Battaglia E."/>
            <person name="Bayram O."/>
            <person name="Benocci T."/>
            <person name="Braus-Stromeyer S.A."/>
            <person name="Caldana C."/>
            <person name="Canovas D."/>
            <person name="Cerqueira G.C."/>
            <person name="Chen F."/>
            <person name="Chen W."/>
            <person name="Choi C."/>
            <person name="Clum A."/>
            <person name="Dos Santos R.A."/>
            <person name="Damasio A.R."/>
            <person name="Diallinas G."/>
            <person name="Emri T."/>
            <person name="Fekete E."/>
            <person name="Flipphi M."/>
            <person name="Freyberg S."/>
            <person name="Gallo A."/>
            <person name="Gournas C."/>
            <person name="Habgood R."/>
            <person name="Hainaut M."/>
            <person name="Harispe M.L."/>
            <person name="Henrissat B."/>
            <person name="Hilden K.S."/>
            <person name="Hope R."/>
            <person name="Hossain A."/>
            <person name="Karabika E."/>
            <person name="Karaffa L."/>
            <person name="Karanyi Z."/>
            <person name="Krasevec N."/>
            <person name="Kuo A."/>
            <person name="Kusch H."/>
            <person name="LaButti K."/>
            <person name="Lagendijk E.L."/>
            <person name="Lapidus A."/>
            <person name="Levasseur A."/>
            <person name="Lindquist E."/>
            <person name="Lipzen A."/>
            <person name="Logrieco A.F."/>
            <person name="MacCabe A."/>
            <person name="Maekelae M.R."/>
            <person name="Malavazi I."/>
            <person name="Melin P."/>
            <person name="Meyer V."/>
            <person name="Mielnichuk N."/>
            <person name="Miskei M."/>
            <person name="Molnar A.P."/>
            <person name="Mule G."/>
            <person name="Ngan C.Y."/>
            <person name="Orejas M."/>
            <person name="Orosz E."/>
            <person name="Ouedraogo J.P."/>
            <person name="Overkamp K.M."/>
            <person name="Park H.-S."/>
            <person name="Perrone G."/>
            <person name="Piumi F."/>
            <person name="Punt P.J."/>
            <person name="Ram A.F."/>
            <person name="Ramon A."/>
            <person name="Rauscher S."/>
            <person name="Record E."/>
            <person name="Riano-Pachon D.M."/>
            <person name="Robert V."/>
            <person name="Roehrig J."/>
            <person name="Ruller R."/>
            <person name="Salamov A."/>
            <person name="Salih N.S."/>
            <person name="Samson R.A."/>
            <person name="Sandor E."/>
            <person name="Sanguinetti M."/>
            <person name="Schuetze T."/>
            <person name="Sepcic K."/>
            <person name="Shelest E."/>
            <person name="Sherlock G."/>
            <person name="Sophianopoulou V."/>
            <person name="Squina F.M."/>
            <person name="Sun H."/>
            <person name="Susca A."/>
            <person name="Todd R.B."/>
            <person name="Tsang A."/>
            <person name="Unkles S.E."/>
            <person name="van de Wiele N."/>
            <person name="van Rossen-Uffink D."/>
            <person name="Oliveira J.V."/>
            <person name="Vesth T.C."/>
            <person name="Visser J."/>
            <person name="Yu J.-H."/>
            <person name="Zhou M."/>
            <person name="Andersen M.R."/>
            <person name="Archer D.B."/>
            <person name="Baker S.E."/>
            <person name="Benoit I."/>
            <person name="Brakhage A.A."/>
            <person name="Braus G.H."/>
            <person name="Fischer R."/>
            <person name="Frisvad J.C."/>
            <person name="Goldman G.H."/>
            <person name="Houbraken J."/>
            <person name="Oakley B."/>
            <person name="Pocsi I."/>
            <person name="Scazzocchio C."/>
            <person name="Seiboth B."/>
            <person name="vanKuyk P.A."/>
            <person name="Wortman J."/>
            <person name="Dyer P.S."/>
            <person name="Grigoriev I.V."/>
        </authorList>
    </citation>
    <scope>NUCLEOTIDE SEQUENCE [LARGE SCALE GENOMIC DNA]</scope>
    <source>
        <strain evidence="8">DTO 134E9</strain>
    </source>
</reference>
<dbReference type="GeneID" id="63744608"/>
<evidence type="ECO:0000256" key="1">
    <source>
        <dbReference type="ARBA" id="ARBA00022723"/>
    </source>
</evidence>
<dbReference type="CDD" id="cd00067">
    <property type="entry name" value="GAL4"/>
    <property type="match status" value="1"/>
</dbReference>
<keyword evidence="3" id="KW-0238">DNA-binding</keyword>
<keyword evidence="5" id="KW-0539">Nucleus</keyword>
<dbReference type="RefSeq" id="XP_040685667.1">
    <property type="nucleotide sequence ID" value="XM_040828760.1"/>
</dbReference>